<dbReference type="PANTHER" id="PTHR43581:SF4">
    <property type="entry name" value="ATP_GTP PHOSPHATASE"/>
    <property type="match status" value="1"/>
</dbReference>
<protein>
    <recommendedName>
        <fullName evidence="1">Endonuclease GajA/Old nuclease/RecF-like AAA domain-containing protein</fullName>
    </recommendedName>
</protein>
<keyword evidence="3" id="KW-1185">Reference proteome</keyword>
<dbReference type="Pfam" id="PF13175">
    <property type="entry name" value="AAA_15"/>
    <property type="match status" value="1"/>
</dbReference>
<evidence type="ECO:0000313" key="3">
    <source>
        <dbReference type="Proteomes" id="UP000297739"/>
    </source>
</evidence>
<dbReference type="InterPro" id="IPR041685">
    <property type="entry name" value="AAA_GajA/Old/RecF-like"/>
</dbReference>
<name>A0A4Z0PP55_9BACT</name>
<dbReference type="SUPFAM" id="SSF52540">
    <property type="entry name" value="P-loop containing nucleoside triphosphate hydrolases"/>
    <property type="match status" value="1"/>
</dbReference>
<evidence type="ECO:0000259" key="1">
    <source>
        <dbReference type="Pfam" id="PF13175"/>
    </source>
</evidence>
<dbReference type="RefSeq" id="WP_135496285.1">
    <property type="nucleotide sequence ID" value="NZ_SRLD01000004.1"/>
</dbReference>
<dbReference type="Proteomes" id="UP000297739">
    <property type="component" value="Unassembled WGS sequence"/>
</dbReference>
<dbReference type="InterPro" id="IPR027417">
    <property type="entry name" value="P-loop_NTPase"/>
</dbReference>
<dbReference type="Gene3D" id="3.40.50.300">
    <property type="entry name" value="P-loop containing nucleotide triphosphate hydrolases"/>
    <property type="match status" value="1"/>
</dbReference>
<feature type="domain" description="Endonuclease GajA/Old nuclease/RecF-like AAA" evidence="1">
    <location>
        <begin position="3"/>
        <end position="341"/>
    </location>
</feature>
<dbReference type="EMBL" id="SRLD01000004">
    <property type="protein sequence ID" value="TGE19274.1"/>
    <property type="molecule type" value="Genomic_DNA"/>
</dbReference>
<gene>
    <name evidence="2" type="ORF">E5J99_03270</name>
</gene>
<reference evidence="2 3" key="1">
    <citation type="submission" date="2019-04" db="EMBL/GenBank/DDBJ databases">
        <authorList>
            <person name="Feng G."/>
            <person name="Zhang J."/>
            <person name="Zhu H."/>
        </authorList>
    </citation>
    <scope>NUCLEOTIDE SEQUENCE [LARGE SCALE GENOMIC DNA]</scope>
    <source>
        <strain evidence="2 3">JCM 17223</strain>
    </source>
</reference>
<comment type="caution">
    <text evidence="2">The sequence shown here is derived from an EMBL/GenBank/DDBJ whole genome shotgun (WGS) entry which is preliminary data.</text>
</comment>
<proteinExistence type="predicted"/>
<dbReference type="InterPro" id="IPR051396">
    <property type="entry name" value="Bact_Antivir_Def_Nuclease"/>
</dbReference>
<dbReference type="AlphaFoldDB" id="A0A4Z0PP55"/>
<accession>A0A4Z0PP55</accession>
<organism evidence="2 3">
    <name type="scientific">Hymenobacter elongatus</name>
    <dbReference type="NCBI Taxonomy" id="877208"/>
    <lineage>
        <taxon>Bacteria</taxon>
        <taxon>Pseudomonadati</taxon>
        <taxon>Bacteroidota</taxon>
        <taxon>Cytophagia</taxon>
        <taxon>Cytophagales</taxon>
        <taxon>Hymenobacteraceae</taxon>
        <taxon>Hymenobacter</taxon>
    </lineage>
</organism>
<sequence length="432" mass="49483">MSERLIIRNFAGLDNIDIELGRINIFIGPQASGKSVCAKCLYLFKSFIPTLFASIKSGQSKINFEDSYLIRFREYFPNLWRNDKDFILRYEAANIFVQIESKDRKFEFTYSDIFITTAENARKEVEAFNTKSIRFPHSQDIFERLAWEPQALYNLRASFHYSNGNELEPLQRYVIAGRSFFTALKGSVLTFLANTPSSAIDPLLKDFIQQYEIARRYQLIDGASDKKSFYNLTQQIIKGKLALNGDEDYVVNNDGRRVPLANSSSGQQEVFPLLLMLLALIPEEEDRYGPIDDESQVLYIEEPEAHLFPESQQAIAYLMAAIYKQSPWHLQYIITTHSPYFLTSFNNLIYAHQLAERLHDQPTELKKLYKIVPKSQQVPLSDFRVYGLENGKAISLIDYELGLISASLLDSASDVTADQFGDLMALDPTTKP</sequence>
<evidence type="ECO:0000313" key="2">
    <source>
        <dbReference type="EMBL" id="TGE19274.1"/>
    </source>
</evidence>
<dbReference type="PANTHER" id="PTHR43581">
    <property type="entry name" value="ATP/GTP PHOSPHATASE"/>
    <property type="match status" value="1"/>
</dbReference>
<dbReference type="OrthoDB" id="1098190at2"/>